<dbReference type="AlphaFoldDB" id="A0A1Y2GJE2"/>
<evidence type="ECO:0000256" key="2">
    <source>
        <dbReference type="ARBA" id="ARBA00023242"/>
    </source>
</evidence>
<evidence type="ECO:0000313" key="6">
    <source>
        <dbReference type="EMBL" id="ORZ12579.1"/>
    </source>
</evidence>
<evidence type="ECO:0000259" key="5">
    <source>
        <dbReference type="PROSITE" id="PS00036"/>
    </source>
</evidence>
<dbReference type="RefSeq" id="XP_021880198.1">
    <property type="nucleotide sequence ID" value="XM_022024629.1"/>
</dbReference>
<gene>
    <name evidence="6" type="ORF">BCR41DRAFT_356325</name>
</gene>
<organism evidence="6 7">
    <name type="scientific">Lobosporangium transversale</name>
    <dbReference type="NCBI Taxonomy" id="64571"/>
    <lineage>
        <taxon>Eukaryota</taxon>
        <taxon>Fungi</taxon>
        <taxon>Fungi incertae sedis</taxon>
        <taxon>Mucoromycota</taxon>
        <taxon>Mortierellomycotina</taxon>
        <taxon>Mortierellomycetes</taxon>
        <taxon>Mortierellales</taxon>
        <taxon>Mortierellaceae</taxon>
        <taxon>Lobosporangium</taxon>
    </lineage>
</organism>
<comment type="caution">
    <text evidence="6">The sequence shown here is derived from an EMBL/GenBank/DDBJ whole genome shotgun (WGS) entry which is preliminary data.</text>
</comment>
<dbReference type="SMART" id="SM00338">
    <property type="entry name" value="BRLZ"/>
    <property type="match status" value="1"/>
</dbReference>
<dbReference type="GeneID" id="33566473"/>
<feature type="region of interest" description="Disordered" evidence="4">
    <location>
        <begin position="1"/>
        <end position="56"/>
    </location>
</feature>
<accession>A0A1Y2GJE2</accession>
<proteinExistence type="predicted"/>
<dbReference type="Pfam" id="PF11905">
    <property type="entry name" value="DUF3425"/>
    <property type="match status" value="1"/>
</dbReference>
<dbReference type="PROSITE" id="PS00036">
    <property type="entry name" value="BZIP_BASIC"/>
    <property type="match status" value="1"/>
</dbReference>
<feature type="region of interest" description="Disordered" evidence="4">
    <location>
        <begin position="186"/>
        <end position="209"/>
    </location>
</feature>
<dbReference type="InterPro" id="IPR004827">
    <property type="entry name" value="bZIP"/>
</dbReference>
<name>A0A1Y2GJE2_9FUNG</name>
<dbReference type="GO" id="GO:0001228">
    <property type="term" value="F:DNA-binding transcription activator activity, RNA polymerase II-specific"/>
    <property type="evidence" value="ECO:0007669"/>
    <property type="project" value="TreeGrafter"/>
</dbReference>
<dbReference type="GO" id="GO:0090575">
    <property type="term" value="C:RNA polymerase II transcription regulator complex"/>
    <property type="evidence" value="ECO:0007669"/>
    <property type="project" value="TreeGrafter"/>
</dbReference>
<protein>
    <recommendedName>
        <fullName evidence="5">BZIP domain-containing protein</fullName>
    </recommendedName>
</protein>
<dbReference type="PANTHER" id="PTHR40621">
    <property type="entry name" value="TRANSCRIPTION FACTOR KAPC-RELATED"/>
    <property type="match status" value="1"/>
</dbReference>
<dbReference type="InterPro" id="IPR050936">
    <property type="entry name" value="AP-1-like"/>
</dbReference>
<evidence type="ECO:0000256" key="4">
    <source>
        <dbReference type="SAM" id="MobiDB-lite"/>
    </source>
</evidence>
<comment type="subcellular location">
    <subcellularLocation>
        <location evidence="1">Nucleus</location>
    </subcellularLocation>
</comment>
<dbReference type="CDD" id="cd14688">
    <property type="entry name" value="bZIP_YAP"/>
    <property type="match status" value="1"/>
</dbReference>
<keyword evidence="2" id="KW-0539">Nucleus</keyword>
<evidence type="ECO:0000256" key="1">
    <source>
        <dbReference type="ARBA" id="ARBA00004123"/>
    </source>
</evidence>
<feature type="compositionally biased region" description="Polar residues" evidence="4">
    <location>
        <begin position="1"/>
        <end position="25"/>
    </location>
</feature>
<dbReference type="Gene3D" id="1.20.5.170">
    <property type="match status" value="1"/>
</dbReference>
<evidence type="ECO:0000256" key="3">
    <source>
        <dbReference type="SAM" id="Coils"/>
    </source>
</evidence>
<dbReference type="InterPro" id="IPR046347">
    <property type="entry name" value="bZIP_sf"/>
</dbReference>
<dbReference type="InterPro" id="IPR021833">
    <property type="entry name" value="DUF3425"/>
</dbReference>
<evidence type="ECO:0000313" key="7">
    <source>
        <dbReference type="Proteomes" id="UP000193648"/>
    </source>
</evidence>
<dbReference type="OrthoDB" id="2593073at2759"/>
<dbReference type="PANTHER" id="PTHR40621:SF6">
    <property type="entry name" value="AP-1-LIKE TRANSCRIPTION FACTOR YAP1-RELATED"/>
    <property type="match status" value="1"/>
</dbReference>
<keyword evidence="7" id="KW-1185">Reference proteome</keyword>
<dbReference type="InParanoid" id="A0A1Y2GJE2"/>
<reference evidence="6 7" key="1">
    <citation type="submission" date="2016-07" db="EMBL/GenBank/DDBJ databases">
        <title>Pervasive Adenine N6-methylation of Active Genes in Fungi.</title>
        <authorList>
            <consortium name="DOE Joint Genome Institute"/>
            <person name="Mondo S.J."/>
            <person name="Dannebaum R.O."/>
            <person name="Kuo R.C."/>
            <person name="Labutti K."/>
            <person name="Haridas S."/>
            <person name="Kuo A."/>
            <person name="Salamov A."/>
            <person name="Ahrendt S.R."/>
            <person name="Lipzen A."/>
            <person name="Sullivan W."/>
            <person name="Andreopoulos W.B."/>
            <person name="Clum A."/>
            <person name="Lindquist E."/>
            <person name="Daum C."/>
            <person name="Ramamoorthy G.K."/>
            <person name="Gryganskyi A."/>
            <person name="Culley D."/>
            <person name="Magnuson J.K."/>
            <person name="James T.Y."/>
            <person name="O'Malley M.A."/>
            <person name="Stajich J.E."/>
            <person name="Spatafora J.W."/>
            <person name="Visel A."/>
            <person name="Grigoriev I.V."/>
        </authorList>
    </citation>
    <scope>NUCLEOTIDE SEQUENCE [LARGE SCALE GENOMIC DNA]</scope>
    <source>
        <strain evidence="6 7">NRRL 3116</strain>
    </source>
</reference>
<keyword evidence="3" id="KW-0175">Coiled coil</keyword>
<dbReference type="Proteomes" id="UP000193648">
    <property type="component" value="Unassembled WGS sequence"/>
</dbReference>
<sequence>MSSHHPSQHSKYSCTGSLDETSVSCQRKRSVEDQELDQGQSQNYDREQGDNGAITTTPVVKKAATSPELRKEQNRAAQRAFRDRKERHLQQLENMIRDLKDQQVHMVTRFRREVTELNSRLETTMLENQYLREVVFAFETALCKGGHVAVLQDVKQELYRHHNEKHAQTHQAKSDMARNIGSDATAQHDDFSEKSTIPSKEAPHPLTLPLTAVDPTHDILSYTVNREILYRAPPLFVTVASDDGKITTIRSPTEPLSAPRPSFVAPGTHLPKHTDYTKHPTVFDELQSSLFPPGTLESLVQSGMATPQEVVNDSNTFFEQIPSNTAVMGDDHGYCSATTTTNSQRVRGEGGIKNYATKVGLVNGNHRLQKEFYIMATSPPAVDPNISPQIYEIPHDSRIDLIPCPKLRAQMILHQNKYNIDELFQLLLDKAICHGPPMDVHSWELPDEFFDRFGFLMGLDMERIRRKVWPRKAL</sequence>
<dbReference type="EMBL" id="MCFF01000025">
    <property type="protein sequence ID" value="ORZ12579.1"/>
    <property type="molecule type" value="Genomic_DNA"/>
</dbReference>
<feature type="coiled-coil region" evidence="3">
    <location>
        <begin position="82"/>
        <end position="109"/>
    </location>
</feature>
<dbReference type="SUPFAM" id="SSF57959">
    <property type="entry name" value="Leucine zipper domain"/>
    <property type="match status" value="1"/>
</dbReference>
<dbReference type="GO" id="GO:0000976">
    <property type="term" value="F:transcription cis-regulatory region binding"/>
    <property type="evidence" value="ECO:0007669"/>
    <property type="project" value="InterPro"/>
</dbReference>
<feature type="domain" description="BZIP" evidence="5">
    <location>
        <begin position="70"/>
        <end position="84"/>
    </location>
</feature>